<dbReference type="AlphaFoldDB" id="A0AAN9ES76"/>
<sequence>MPWIFLPHHHSLFFSLFENPNPGSSFTLLSLSSSTRSGIKVVEWKNLRSGMGQISCSHGGFLTTETGTSLDSV</sequence>
<comment type="caution">
    <text evidence="1">The sequence shown here is derived from an EMBL/GenBank/DDBJ whole genome shotgun (WGS) entry which is preliminary data.</text>
</comment>
<reference evidence="1 2" key="1">
    <citation type="submission" date="2024-01" db="EMBL/GenBank/DDBJ databases">
        <title>The genomes of 5 underutilized Papilionoideae crops provide insights into root nodulation and disease resistance.</title>
        <authorList>
            <person name="Yuan L."/>
        </authorList>
    </citation>
    <scope>NUCLEOTIDE SEQUENCE [LARGE SCALE GENOMIC DNA]</scope>
    <source>
        <strain evidence="1">LY-2023</strain>
        <tissue evidence="1">Leaf</tissue>
    </source>
</reference>
<protein>
    <submittedName>
        <fullName evidence="1">Uncharacterized protein</fullName>
    </submittedName>
</protein>
<organism evidence="1 2">
    <name type="scientific">Clitoria ternatea</name>
    <name type="common">Butterfly pea</name>
    <dbReference type="NCBI Taxonomy" id="43366"/>
    <lineage>
        <taxon>Eukaryota</taxon>
        <taxon>Viridiplantae</taxon>
        <taxon>Streptophyta</taxon>
        <taxon>Embryophyta</taxon>
        <taxon>Tracheophyta</taxon>
        <taxon>Spermatophyta</taxon>
        <taxon>Magnoliopsida</taxon>
        <taxon>eudicotyledons</taxon>
        <taxon>Gunneridae</taxon>
        <taxon>Pentapetalae</taxon>
        <taxon>rosids</taxon>
        <taxon>fabids</taxon>
        <taxon>Fabales</taxon>
        <taxon>Fabaceae</taxon>
        <taxon>Papilionoideae</taxon>
        <taxon>50 kb inversion clade</taxon>
        <taxon>NPAAA clade</taxon>
        <taxon>indigoferoid/millettioid clade</taxon>
        <taxon>Phaseoleae</taxon>
        <taxon>Clitoria</taxon>
    </lineage>
</organism>
<name>A0AAN9ES76_CLITE</name>
<dbReference type="EMBL" id="JAYKXN010000008">
    <property type="protein sequence ID" value="KAK7262769.1"/>
    <property type="molecule type" value="Genomic_DNA"/>
</dbReference>
<evidence type="ECO:0000313" key="1">
    <source>
        <dbReference type="EMBL" id="KAK7262769.1"/>
    </source>
</evidence>
<accession>A0AAN9ES76</accession>
<keyword evidence="2" id="KW-1185">Reference proteome</keyword>
<evidence type="ECO:0000313" key="2">
    <source>
        <dbReference type="Proteomes" id="UP001359559"/>
    </source>
</evidence>
<gene>
    <name evidence="1" type="ORF">RJT34_30349</name>
</gene>
<proteinExistence type="predicted"/>
<dbReference type="Proteomes" id="UP001359559">
    <property type="component" value="Unassembled WGS sequence"/>
</dbReference>